<dbReference type="EMBL" id="LN733643">
    <property type="protein sequence ID" value="CEP17230.1"/>
    <property type="molecule type" value="Genomic_DNA"/>
</dbReference>
<feature type="compositionally biased region" description="Low complexity" evidence="1">
    <location>
        <begin position="55"/>
        <end position="68"/>
    </location>
</feature>
<protein>
    <submittedName>
        <fullName evidence="2">Uncharacterized protein</fullName>
    </submittedName>
</protein>
<evidence type="ECO:0000313" key="3">
    <source>
        <dbReference type="Proteomes" id="UP000054107"/>
    </source>
</evidence>
<gene>
    <name evidence="2" type="primary">PARPA_11525.1 scaffold 44367</name>
</gene>
<reference evidence="2 3" key="1">
    <citation type="submission" date="2014-09" db="EMBL/GenBank/DDBJ databases">
        <authorList>
            <person name="Ellenberger Sabrina"/>
        </authorList>
    </citation>
    <scope>NUCLEOTIDE SEQUENCE [LARGE SCALE GENOMIC DNA]</scope>
    <source>
        <strain evidence="2 3">CBS 412.66</strain>
    </source>
</reference>
<feature type="region of interest" description="Disordered" evidence="1">
    <location>
        <begin position="1"/>
        <end position="71"/>
    </location>
</feature>
<dbReference type="AlphaFoldDB" id="A0A0B7NNX2"/>
<feature type="compositionally biased region" description="Basic and acidic residues" evidence="1">
    <location>
        <begin position="41"/>
        <end position="54"/>
    </location>
</feature>
<dbReference type="OrthoDB" id="2287865at2759"/>
<feature type="compositionally biased region" description="Basic and acidic residues" evidence="1">
    <location>
        <begin position="166"/>
        <end position="182"/>
    </location>
</feature>
<dbReference type="Proteomes" id="UP000054107">
    <property type="component" value="Unassembled WGS sequence"/>
</dbReference>
<evidence type="ECO:0000313" key="2">
    <source>
        <dbReference type="EMBL" id="CEP17230.1"/>
    </source>
</evidence>
<accession>A0A0B7NNX2</accession>
<feature type="non-terminal residue" evidence="2">
    <location>
        <position position="182"/>
    </location>
</feature>
<sequence length="182" mass="21052">MMDPESTDCYQPGLTEHYTNRPSSRSTRRDNEHEDQENEQSDARTDDIGADARTDGAGADARNDNAGGPIKRRKESKVIRYYKFNKNDESRPDYFRTLLMLYKPWRSEETELLNVNAEEVVNINSGLIVFNFQEFIKIDEDALGDYMQQLMGDRQKVNEDEDENENERGTADDKIDDFGGYT</sequence>
<name>A0A0B7NNX2_9FUNG</name>
<keyword evidence="3" id="KW-1185">Reference proteome</keyword>
<feature type="region of interest" description="Disordered" evidence="1">
    <location>
        <begin position="154"/>
        <end position="182"/>
    </location>
</feature>
<organism evidence="2 3">
    <name type="scientific">Parasitella parasitica</name>
    <dbReference type="NCBI Taxonomy" id="35722"/>
    <lineage>
        <taxon>Eukaryota</taxon>
        <taxon>Fungi</taxon>
        <taxon>Fungi incertae sedis</taxon>
        <taxon>Mucoromycota</taxon>
        <taxon>Mucoromycotina</taxon>
        <taxon>Mucoromycetes</taxon>
        <taxon>Mucorales</taxon>
        <taxon>Mucorineae</taxon>
        <taxon>Mucoraceae</taxon>
        <taxon>Parasitella</taxon>
    </lineage>
</organism>
<evidence type="ECO:0000256" key="1">
    <source>
        <dbReference type="SAM" id="MobiDB-lite"/>
    </source>
</evidence>
<proteinExistence type="predicted"/>